<gene>
    <name evidence="4" type="ORF">H9652_12755</name>
</gene>
<dbReference type="InterPro" id="IPR029063">
    <property type="entry name" value="SAM-dependent_MTases_sf"/>
</dbReference>
<evidence type="ECO:0000256" key="2">
    <source>
        <dbReference type="SAM" id="MobiDB-lite"/>
    </source>
</evidence>
<organism evidence="4 5">
    <name type="scientific">Oerskovia rustica</name>
    <dbReference type="NCBI Taxonomy" id="2762237"/>
    <lineage>
        <taxon>Bacteria</taxon>
        <taxon>Bacillati</taxon>
        <taxon>Actinomycetota</taxon>
        <taxon>Actinomycetes</taxon>
        <taxon>Micrococcales</taxon>
        <taxon>Cellulomonadaceae</taxon>
        <taxon>Oerskovia</taxon>
    </lineage>
</organism>
<dbReference type="InterPro" id="IPR041698">
    <property type="entry name" value="Methyltransf_25"/>
</dbReference>
<proteinExistence type="predicted"/>
<keyword evidence="4" id="KW-0489">Methyltransferase</keyword>
<reference evidence="4 5" key="1">
    <citation type="submission" date="2020-08" db="EMBL/GenBank/DDBJ databases">
        <title>A Genomic Blueprint of the Chicken Gut Microbiome.</title>
        <authorList>
            <person name="Gilroy R."/>
            <person name="Ravi A."/>
            <person name="Getino M."/>
            <person name="Pursley I."/>
            <person name="Horton D.L."/>
            <person name="Alikhan N.-F."/>
            <person name="Baker D."/>
            <person name="Gharbi K."/>
            <person name="Hall N."/>
            <person name="Watson M."/>
            <person name="Adriaenssens E.M."/>
            <person name="Foster-Nyarko E."/>
            <person name="Jarju S."/>
            <person name="Secka A."/>
            <person name="Antonio M."/>
            <person name="Oren A."/>
            <person name="Chaudhuri R."/>
            <person name="La Ragione R.M."/>
            <person name="Hildebrand F."/>
            <person name="Pallen M.J."/>
        </authorList>
    </citation>
    <scope>NUCLEOTIDE SEQUENCE [LARGE SCALE GENOMIC DNA]</scope>
    <source>
        <strain evidence="4 5">Sa4CUA1</strain>
    </source>
</reference>
<keyword evidence="5" id="KW-1185">Reference proteome</keyword>
<accession>A0ABR8RTZ8</accession>
<comment type="caution">
    <text evidence="4">The sequence shown here is derived from an EMBL/GenBank/DDBJ whole genome shotgun (WGS) entry which is preliminary data.</text>
</comment>
<dbReference type="CDD" id="cd02440">
    <property type="entry name" value="AdoMet_MTases"/>
    <property type="match status" value="1"/>
</dbReference>
<dbReference type="Pfam" id="PF13649">
    <property type="entry name" value="Methyltransf_25"/>
    <property type="match status" value="1"/>
</dbReference>
<sequence>MVGEDGRPLRPAPTRGARVAHDHQNHEHGHQQHHHDQAFWDERYGSAASVWSGNPNPQLVREVADLPAGSALEVGAGEGADAVWLARQGWRVVGLDVSPIALAKAAAHADAVSAEVAERIEWRQADLVGWEPGDERFDLVTAHFMHLPADLRRQVFPRLAQAVAPGGRLLVVGHHPEDHETVRREFDEHFFYTGDDLLSELDLDGWTVETNDAPTREMLDAEGRPATIRDTVLRVRRP</sequence>
<feature type="region of interest" description="Disordered" evidence="2">
    <location>
        <begin position="1"/>
        <end position="36"/>
    </location>
</feature>
<keyword evidence="1" id="KW-0808">Transferase</keyword>
<dbReference type="PANTHER" id="PTHR43861:SF3">
    <property type="entry name" value="PUTATIVE (AFU_ORTHOLOGUE AFUA_2G14390)-RELATED"/>
    <property type="match status" value="1"/>
</dbReference>
<dbReference type="Proteomes" id="UP000641803">
    <property type="component" value="Unassembled WGS sequence"/>
</dbReference>
<name>A0ABR8RTZ8_9CELL</name>
<evidence type="ECO:0000256" key="1">
    <source>
        <dbReference type="ARBA" id="ARBA00022679"/>
    </source>
</evidence>
<dbReference type="Gene3D" id="3.40.50.150">
    <property type="entry name" value="Vaccinia Virus protein VP39"/>
    <property type="match status" value="1"/>
</dbReference>
<dbReference type="GO" id="GO:0008168">
    <property type="term" value="F:methyltransferase activity"/>
    <property type="evidence" value="ECO:0007669"/>
    <property type="project" value="UniProtKB-KW"/>
</dbReference>
<dbReference type="GO" id="GO:0032259">
    <property type="term" value="P:methylation"/>
    <property type="evidence" value="ECO:0007669"/>
    <property type="project" value="UniProtKB-KW"/>
</dbReference>
<feature type="compositionally biased region" description="Basic and acidic residues" evidence="2">
    <location>
        <begin position="19"/>
        <end position="36"/>
    </location>
</feature>
<evidence type="ECO:0000313" key="4">
    <source>
        <dbReference type="EMBL" id="MBD7951272.1"/>
    </source>
</evidence>
<dbReference type="SUPFAM" id="SSF53335">
    <property type="entry name" value="S-adenosyl-L-methionine-dependent methyltransferases"/>
    <property type="match status" value="1"/>
</dbReference>
<dbReference type="EMBL" id="JACSQQ010000020">
    <property type="protein sequence ID" value="MBD7951272.1"/>
    <property type="molecule type" value="Genomic_DNA"/>
</dbReference>
<protein>
    <submittedName>
        <fullName evidence="4">Class I SAM-dependent methyltransferase</fullName>
    </submittedName>
</protein>
<evidence type="ECO:0000313" key="5">
    <source>
        <dbReference type="Proteomes" id="UP000641803"/>
    </source>
</evidence>
<dbReference type="PANTHER" id="PTHR43861">
    <property type="entry name" value="TRANS-ACONITATE 2-METHYLTRANSFERASE-RELATED"/>
    <property type="match status" value="1"/>
</dbReference>
<feature type="domain" description="Methyltransferase" evidence="3">
    <location>
        <begin position="72"/>
        <end position="167"/>
    </location>
</feature>
<evidence type="ECO:0000259" key="3">
    <source>
        <dbReference type="Pfam" id="PF13649"/>
    </source>
</evidence>